<dbReference type="CDD" id="cd17353">
    <property type="entry name" value="MFS_OFA_like"/>
    <property type="match status" value="1"/>
</dbReference>
<keyword evidence="4 7" id="KW-1133">Transmembrane helix</keyword>
<dbReference type="InterPro" id="IPR011701">
    <property type="entry name" value="MFS"/>
</dbReference>
<name>M0N4Z8_9EURY</name>
<keyword evidence="3 7" id="KW-0812">Transmembrane</keyword>
<sequence>MHDGYEPSPVVGRSMSTHAERAREILGFSRWWQIAAAVVMMALVSPYQYVWSSIRGPLANDLGISLPALGLVFTLYVVFQSGSQFPVGWVRDRHGPRGLTVLAGVLAGGGYVGLAHATQLWHVYLLYILGAIGVGIVYTVAVNTAVKWFPDRRGLTTGAGTMAFAAGSALFVPYVRANATIDAFSGVLQNIGLLIAVGVVVGALVLRDPPADFVNGDERSAASGDADTATDGAETEADGGTSAHSGTDDGSDATTDGTASGTRQYTWREVVGTWQFWLLYAMFVGISGANLMLAANLIPFAENVGLSAVIATASATLLPIADGVGRLSVGGISDRLGRKRSMMVAFALCGIGLFALVGMGAVGTSVGFLGAVAVAAFFEGTQYTLFPSLVADYYGHEHSSTNYAVLYSAKMIGGVFGGTAVGWLVAATDWSVAFLVGGALAICASLGAIVLRPPDDAAAS</sequence>
<evidence type="ECO:0000256" key="1">
    <source>
        <dbReference type="ARBA" id="ARBA00004141"/>
    </source>
</evidence>
<dbReference type="InterPro" id="IPR005829">
    <property type="entry name" value="Sugar_transporter_CS"/>
</dbReference>
<dbReference type="SUPFAM" id="SSF103473">
    <property type="entry name" value="MFS general substrate transporter"/>
    <property type="match status" value="1"/>
</dbReference>
<keyword evidence="10" id="KW-1185">Reference proteome</keyword>
<evidence type="ECO:0000313" key="9">
    <source>
        <dbReference type="EMBL" id="EMA52613.1"/>
    </source>
</evidence>
<evidence type="ECO:0000256" key="6">
    <source>
        <dbReference type="SAM" id="MobiDB-lite"/>
    </source>
</evidence>
<feature type="transmembrane region" description="Helical" evidence="7">
    <location>
        <begin position="432"/>
        <end position="451"/>
    </location>
</feature>
<dbReference type="InterPro" id="IPR020846">
    <property type="entry name" value="MFS_dom"/>
</dbReference>
<feature type="transmembrane region" description="Helical" evidence="7">
    <location>
        <begin position="342"/>
        <end position="362"/>
    </location>
</feature>
<dbReference type="EMBL" id="AOME01000054">
    <property type="protein sequence ID" value="EMA52613.1"/>
    <property type="molecule type" value="Genomic_DNA"/>
</dbReference>
<feature type="transmembrane region" description="Helical" evidence="7">
    <location>
        <begin position="99"/>
        <end position="118"/>
    </location>
</feature>
<feature type="transmembrane region" description="Helical" evidence="7">
    <location>
        <begin position="31"/>
        <end position="50"/>
    </location>
</feature>
<evidence type="ECO:0000256" key="5">
    <source>
        <dbReference type="ARBA" id="ARBA00023136"/>
    </source>
</evidence>
<feature type="transmembrane region" description="Helical" evidence="7">
    <location>
        <begin position="124"/>
        <end position="142"/>
    </location>
</feature>
<dbReference type="PROSITE" id="PS50850">
    <property type="entry name" value="MFS"/>
    <property type="match status" value="1"/>
</dbReference>
<evidence type="ECO:0000313" key="10">
    <source>
        <dbReference type="Proteomes" id="UP000011625"/>
    </source>
</evidence>
<organism evidence="9 10">
    <name type="scientific">Halococcus salifodinae DSM 8989</name>
    <dbReference type="NCBI Taxonomy" id="1227456"/>
    <lineage>
        <taxon>Archaea</taxon>
        <taxon>Methanobacteriati</taxon>
        <taxon>Methanobacteriota</taxon>
        <taxon>Stenosarchaea group</taxon>
        <taxon>Halobacteria</taxon>
        <taxon>Halobacteriales</taxon>
        <taxon>Halococcaceae</taxon>
        <taxon>Halococcus</taxon>
    </lineage>
</organism>
<dbReference type="Proteomes" id="UP000011625">
    <property type="component" value="Unassembled WGS sequence"/>
</dbReference>
<evidence type="ECO:0000256" key="3">
    <source>
        <dbReference type="ARBA" id="ARBA00022692"/>
    </source>
</evidence>
<gene>
    <name evidence="9" type="ORF">C450_10958</name>
</gene>
<dbReference type="InterPro" id="IPR052983">
    <property type="entry name" value="MFS_Riboflavin_Transporter"/>
</dbReference>
<evidence type="ECO:0000259" key="8">
    <source>
        <dbReference type="PROSITE" id="PS50850"/>
    </source>
</evidence>
<accession>M0N4Z8</accession>
<protein>
    <submittedName>
        <fullName evidence="9">Major facilitator superfamily protein</fullName>
    </submittedName>
</protein>
<comment type="subcellular location">
    <subcellularLocation>
        <location evidence="1">Membrane</location>
        <topology evidence="1">Multi-pass membrane protein</topology>
    </subcellularLocation>
</comment>
<keyword evidence="2" id="KW-0813">Transport</keyword>
<dbReference type="Gene3D" id="1.20.1250.20">
    <property type="entry name" value="MFS general substrate transporter like domains"/>
    <property type="match status" value="2"/>
</dbReference>
<comment type="caution">
    <text evidence="9">The sequence shown here is derived from an EMBL/GenBank/DDBJ whole genome shotgun (WGS) entry which is preliminary data.</text>
</comment>
<dbReference type="PROSITE" id="PS00216">
    <property type="entry name" value="SUGAR_TRANSPORT_1"/>
    <property type="match status" value="1"/>
</dbReference>
<feature type="region of interest" description="Disordered" evidence="6">
    <location>
        <begin position="216"/>
        <end position="260"/>
    </location>
</feature>
<evidence type="ECO:0000256" key="2">
    <source>
        <dbReference type="ARBA" id="ARBA00022448"/>
    </source>
</evidence>
<feature type="compositionally biased region" description="Low complexity" evidence="6">
    <location>
        <begin position="221"/>
        <end position="232"/>
    </location>
</feature>
<reference evidence="9 10" key="1">
    <citation type="journal article" date="2014" name="PLoS Genet.">
        <title>Phylogenetically driven sequencing of extremely halophilic archaea reveals strategies for static and dynamic osmo-response.</title>
        <authorList>
            <person name="Becker E.A."/>
            <person name="Seitzer P.M."/>
            <person name="Tritt A."/>
            <person name="Larsen D."/>
            <person name="Krusor M."/>
            <person name="Yao A.I."/>
            <person name="Wu D."/>
            <person name="Madern D."/>
            <person name="Eisen J.A."/>
            <person name="Darling A.E."/>
            <person name="Facciotti M.T."/>
        </authorList>
    </citation>
    <scope>NUCLEOTIDE SEQUENCE [LARGE SCALE GENOMIC DNA]</scope>
    <source>
        <strain evidence="9 10">DSM 8989</strain>
    </source>
</reference>
<feature type="transmembrane region" description="Helical" evidence="7">
    <location>
        <begin position="62"/>
        <end position="79"/>
    </location>
</feature>
<feature type="transmembrane region" description="Helical" evidence="7">
    <location>
        <begin position="277"/>
        <end position="298"/>
    </location>
</feature>
<proteinExistence type="predicted"/>
<evidence type="ECO:0000256" key="4">
    <source>
        <dbReference type="ARBA" id="ARBA00022989"/>
    </source>
</evidence>
<dbReference type="STRING" id="1227456.C450_10958"/>
<dbReference type="PANTHER" id="PTHR43385">
    <property type="entry name" value="RIBOFLAVIN TRANSPORTER RIBJ"/>
    <property type="match status" value="1"/>
</dbReference>
<dbReference type="InterPro" id="IPR036259">
    <property type="entry name" value="MFS_trans_sf"/>
</dbReference>
<keyword evidence="5 7" id="KW-0472">Membrane</keyword>
<dbReference type="PATRIC" id="fig|1227456.3.peg.2221"/>
<feature type="transmembrane region" description="Helical" evidence="7">
    <location>
        <begin position="403"/>
        <end position="426"/>
    </location>
</feature>
<dbReference type="GO" id="GO:0016020">
    <property type="term" value="C:membrane"/>
    <property type="evidence" value="ECO:0007669"/>
    <property type="project" value="UniProtKB-SubCell"/>
</dbReference>
<dbReference type="Pfam" id="PF07690">
    <property type="entry name" value="MFS_1"/>
    <property type="match status" value="1"/>
</dbReference>
<dbReference type="AlphaFoldDB" id="M0N4Z8"/>
<feature type="transmembrane region" description="Helical" evidence="7">
    <location>
        <begin position="154"/>
        <end position="175"/>
    </location>
</feature>
<feature type="transmembrane region" description="Helical" evidence="7">
    <location>
        <begin position="187"/>
        <end position="206"/>
    </location>
</feature>
<feature type="domain" description="Major facilitator superfamily (MFS) profile" evidence="8">
    <location>
        <begin position="274"/>
        <end position="460"/>
    </location>
</feature>
<dbReference type="PANTHER" id="PTHR43385:SF1">
    <property type="entry name" value="RIBOFLAVIN TRANSPORTER RIBJ"/>
    <property type="match status" value="1"/>
</dbReference>
<dbReference type="GO" id="GO:0022857">
    <property type="term" value="F:transmembrane transporter activity"/>
    <property type="evidence" value="ECO:0007669"/>
    <property type="project" value="InterPro"/>
</dbReference>
<evidence type="ECO:0000256" key="7">
    <source>
        <dbReference type="SAM" id="Phobius"/>
    </source>
</evidence>